<organism evidence="2 3">
    <name type="scientific">Aspergillus japonicus CBS 114.51</name>
    <dbReference type="NCBI Taxonomy" id="1448312"/>
    <lineage>
        <taxon>Eukaryota</taxon>
        <taxon>Fungi</taxon>
        <taxon>Dikarya</taxon>
        <taxon>Ascomycota</taxon>
        <taxon>Pezizomycotina</taxon>
        <taxon>Eurotiomycetes</taxon>
        <taxon>Eurotiomycetidae</taxon>
        <taxon>Eurotiales</taxon>
        <taxon>Aspergillaceae</taxon>
        <taxon>Aspergillus</taxon>
        <taxon>Aspergillus subgen. Circumdati</taxon>
    </lineage>
</organism>
<feature type="region of interest" description="Disordered" evidence="1">
    <location>
        <begin position="36"/>
        <end position="76"/>
    </location>
</feature>
<feature type="compositionally biased region" description="Low complexity" evidence="1">
    <location>
        <begin position="61"/>
        <end position="70"/>
    </location>
</feature>
<sequence>MVSNLGANGVSNRHELIKVYVPGRAEGEIKVKLDQLTNSERQKVGSKRMGRSEKAQKDSQQRASQARPQRGLTKNRFGSSVLKLSTELRCWAGGIDYAAKILR</sequence>
<dbReference type="GeneID" id="37173568"/>
<dbReference type="RefSeq" id="XP_025533356.1">
    <property type="nucleotide sequence ID" value="XM_025669876.1"/>
</dbReference>
<feature type="compositionally biased region" description="Basic and acidic residues" evidence="1">
    <location>
        <begin position="50"/>
        <end position="60"/>
    </location>
</feature>
<dbReference type="EMBL" id="KZ824770">
    <property type="protein sequence ID" value="RAH87462.1"/>
    <property type="molecule type" value="Genomic_DNA"/>
</dbReference>
<evidence type="ECO:0000313" key="3">
    <source>
        <dbReference type="Proteomes" id="UP000249497"/>
    </source>
</evidence>
<evidence type="ECO:0000313" key="2">
    <source>
        <dbReference type="EMBL" id="RAH87462.1"/>
    </source>
</evidence>
<evidence type="ECO:0000256" key="1">
    <source>
        <dbReference type="SAM" id="MobiDB-lite"/>
    </source>
</evidence>
<keyword evidence="3" id="KW-1185">Reference proteome</keyword>
<accession>A0A8T8XIV1</accession>
<protein>
    <submittedName>
        <fullName evidence="2">Uncharacterized protein</fullName>
    </submittedName>
</protein>
<name>A0A8T8XIV1_ASPJA</name>
<dbReference type="AlphaFoldDB" id="A0A8T8XIV1"/>
<reference evidence="2 3" key="1">
    <citation type="submission" date="2018-02" db="EMBL/GenBank/DDBJ databases">
        <title>The genomes of Aspergillus section Nigri reveals drivers in fungal speciation.</title>
        <authorList>
            <consortium name="DOE Joint Genome Institute"/>
            <person name="Vesth T.C."/>
            <person name="Nybo J."/>
            <person name="Theobald S."/>
            <person name="Brandl J."/>
            <person name="Frisvad J.C."/>
            <person name="Nielsen K.F."/>
            <person name="Lyhne E.K."/>
            <person name="Kogle M.E."/>
            <person name="Kuo A."/>
            <person name="Riley R."/>
            <person name="Clum A."/>
            <person name="Nolan M."/>
            <person name="Lipzen A."/>
            <person name="Salamov A."/>
            <person name="Henrissat B."/>
            <person name="Wiebenga A."/>
            <person name="De vries R.P."/>
            <person name="Grigoriev I.V."/>
            <person name="Mortensen U.H."/>
            <person name="Andersen M.R."/>
            <person name="Baker S.E."/>
        </authorList>
    </citation>
    <scope>NUCLEOTIDE SEQUENCE [LARGE SCALE GENOMIC DNA]</scope>
    <source>
        <strain evidence="2 3">CBS 114.51</strain>
    </source>
</reference>
<gene>
    <name evidence="2" type="ORF">BO86DRAFT_3617</name>
</gene>
<dbReference type="Proteomes" id="UP000249497">
    <property type="component" value="Unassembled WGS sequence"/>
</dbReference>
<proteinExistence type="predicted"/>